<name>A0ABT7N7Z1_9BURK</name>
<dbReference type="EMBL" id="JASZYV010000001">
    <property type="protein sequence ID" value="MDM0044000.1"/>
    <property type="molecule type" value="Genomic_DNA"/>
</dbReference>
<accession>A0ABT7N7Z1</accession>
<comment type="caution">
    <text evidence="1">The sequence shown here is derived from an EMBL/GenBank/DDBJ whole genome shotgun (WGS) entry which is preliminary data.</text>
</comment>
<sequence length="117" mass="12764">MTVLNELDQLRKDMVLLSQQQQEVVAKVKAIKAPAPPRTGFTERQIDLLGKMMKEAFVQLEKRLTDSHVSVHRSAIAEVKGQAMAVTMLGKANFTEACDALKQSIEQVLAGTGAKAS</sequence>
<protein>
    <submittedName>
        <fullName evidence="1">Uncharacterized protein</fullName>
    </submittedName>
</protein>
<dbReference type="RefSeq" id="WP_286659067.1">
    <property type="nucleotide sequence ID" value="NZ_JASZYV010000001.1"/>
</dbReference>
<organism evidence="1 2">
    <name type="scientific">Variovorax dokdonensis</name>
    <dbReference type="NCBI Taxonomy" id="344883"/>
    <lineage>
        <taxon>Bacteria</taxon>
        <taxon>Pseudomonadati</taxon>
        <taxon>Pseudomonadota</taxon>
        <taxon>Betaproteobacteria</taxon>
        <taxon>Burkholderiales</taxon>
        <taxon>Comamonadaceae</taxon>
        <taxon>Variovorax</taxon>
    </lineage>
</organism>
<evidence type="ECO:0000313" key="2">
    <source>
        <dbReference type="Proteomes" id="UP001174908"/>
    </source>
</evidence>
<gene>
    <name evidence="1" type="ORF">QTH91_05865</name>
</gene>
<reference evidence="1" key="1">
    <citation type="submission" date="2023-06" db="EMBL/GenBank/DDBJ databases">
        <authorList>
            <person name="Jiang Y."/>
            <person name="Liu Q."/>
        </authorList>
    </citation>
    <scope>NUCLEOTIDE SEQUENCE</scope>
    <source>
        <strain evidence="1">CGMCC 1.12089</strain>
    </source>
</reference>
<evidence type="ECO:0000313" key="1">
    <source>
        <dbReference type="EMBL" id="MDM0044000.1"/>
    </source>
</evidence>
<dbReference type="Proteomes" id="UP001174908">
    <property type="component" value="Unassembled WGS sequence"/>
</dbReference>
<keyword evidence="2" id="KW-1185">Reference proteome</keyword>
<proteinExistence type="predicted"/>